<name>A0A2K9IX32_9BACI</name>
<accession>A0A2K9IX32</accession>
<dbReference type="Proteomes" id="UP000234237">
    <property type="component" value="Chromosome"/>
</dbReference>
<evidence type="ECO:0000259" key="1">
    <source>
        <dbReference type="Pfam" id="PF14411"/>
    </source>
</evidence>
<feature type="domain" description="LHH" evidence="1">
    <location>
        <begin position="1"/>
        <end position="50"/>
    </location>
</feature>
<evidence type="ECO:0000313" key="3">
    <source>
        <dbReference type="Proteomes" id="UP000234237"/>
    </source>
</evidence>
<keyword evidence="2" id="KW-0378">Hydrolase</keyword>
<dbReference type="GO" id="GO:0016787">
    <property type="term" value="F:hydrolase activity"/>
    <property type="evidence" value="ECO:0007669"/>
    <property type="project" value="UniProtKB-KW"/>
</dbReference>
<gene>
    <name evidence="2" type="primary">yobL</name>
    <name evidence="2" type="ORF">A21D_01141</name>
</gene>
<dbReference type="Pfam" id="PF14411">
    <property type="entry name" value="LHH"/>
    <property type="match status" value="1"/>
</dbReference>
<dbReference type="EMBL" id="CP018622">
    <property type="protein sequence ID" value="AUJ24247.1"/>
    <property type="molecule type" value="Genomic_DNA"/>
</dbReference>
<protein>
    <submittedName>
        <fullName evidence="2">Ribonuclease YobL</fullName>
        <ecNumber evidence="2">3.1.-.-</ecNumber>
    </submittedName>
</protein>
<dbReference type="KEGG" id="vpn:A21D_01141"/>
<reference evidence="3" key="1">
    <citation type="submission" date="2016-11" db="EMBL/GenBank/DDBJ databases">
        <title>Complete genome sequence of Virgibacillus pantothenticus 21D, a halophilic bacterium isolated from the deep hypersaline anoxic basin Discovery in the Mediterranean Sea.</title>
        <authorList>
            <person name="Zeaiter Z."/>
            <person name="Booth J.M."/>
            <person name="Prosdocimi E.M."/>
            <person name="Mapelli F."/>
            <person name="Fusi M."/>
            <person name="Daffonchio D."/>
            <person name="Borin S."/>
            <person name="Crotti E."/>
        </authorList>
    </citation>
    <scope>NUCLEOTIDE SEQUENCE [LARGE SCALE GENOMIC DNA]</scope>
    <source>
        <strain evidence="3">21D</strain>
    </source>
</reference>
<sequence length="56" mass="6796">MVELPNSMHKEYDIILHGLVENGGSFRNDPVLKKQYENFRSKYWRWRTKQIDKGEL</sequence>
<dbReference type="AlphaFoldDB" id="A0A2K9IX32"/>
<organism evidence="2 3">
    <name type="scientific">Virgibacillus dokdonensis</name>
    <dbReference type="NCBI Taxonomy" id="302167"/>
    <lineage>
        <taxon>Bacteria</taxon>
        <taxon>Bacillati</taxon>
        <taxon>Bacillota</taxon>
        <taxon>Bacilli</taxon>
        <taxon>Bacillales</taxon>
        <taxon>Bacillaceae</taxon>
        <taxon>Virgibacillus</taxon>
    </lineage>
</organism>
<evidence type="ECO:0000313" key="2">
    <source>
        <dbReference type="EMBL" id="AUJ24247.1"/>
    </source>
</evidence>
<dbReference type="InterPro" id="IPR026834">
    <property type="entry name" value="LHH"/>
</dbReference>
<proteinExistence type="predicted"/>
<dbReference type="EC" id="3.1.-.-" evidence="2"/>